<dbReference type="EnsemblPlants" id="AES76808">
    <property type="protein sequence ID" value="AES76808"/>
    <property type="gene ID" value="MTR_6g087290"/>
</dbReference>
<dbReference type="AlphaFoldDB" id="G7KP12"/>
<reference evidence="2 4" key="1">
    <citation type="journal article" date="2011" name="Nature">
        <title>The Medicago genome provides insight into the evolution of rhizobial symbioses.</title>
        <authorList>
            <person name="Young N.D."/>
            <person name="Debelle F."/>
            <person name="Oldroyd G.E."/>
            <person name="Geurts R."/>
            <person name="Cannon S.B."/>
            <person name="Udvardi M.K."/>
            <person name="Benedito V.A."/>
            <person name="Mayer K.F."/>
            <person name="Gouzy J."/>
            <person name="Schoof H."/>
            <person name="Van de Peer Y."/>
            <person name="Proost S."/>
            <person name="Cook D.R."/>
            <person name="Meyers B.C."/>
            <person name="Spannagl M."/>
            <person name="Cheung F."/>
            <person name="De Mita S."/>
            <person name="Krishnakumar V."/>
            <person name="Gundlach H."/>
            <person name="Zhou S."/>
            <person name="Mudge J."/>
            <person name="Bharti A.K."/>
            <person name="Murray J.D."/>
            <person name="Naoumkina M.A."/>
            <person name="Rosen B."/>
            <person name="Silverstein K.A."/>
            <person name="Tang H."/>
            <person name="Rombauts S."/>
            <person name="Zhao P.X."/>
            <person name="Zhou P."/>
            <person name="Barbe V."/>
            <person name="Bardou P."/>
            <person name="Bechner M."/>
            <person name="Bellec A."/>
            <person name="Berger A."/>
            <person name="Berges H."/>
            <person name="Bidwell S."/>
            <person name="Bisseling T."/>
            <person name="Choisne N."/>
            <person name="Couloux A."/>
            <person name="Denny R."/>
            <person name="Deshpande S."/>
            <person name="Dai X."/>
            <person name="Doyle J.J."/>
            <person name="Dudez A.M."/>
            <person name="Farmer A.D."/>
            <person name="Fouteau S."/>
            <person name="Franken C."/>
            <person name="Gibelin C."/>
            <person name="Gish J."/>
            <person name="Goldstein S."/>
            <person name="Gonzalez A.J."/>
            <person name="Green P.J."/>
            <person name="Hallab A."/>
            <person name="Hartog M."/>
            <person name="Hua A."/>
            <person name="Humphray S.J."/>
            <person name="Jeong D.H."/>
            <person name="Jing Y."/>
            <person name="Jocker A."/>
            <person name="Kenton S.M."/>
            <person name="Kim D.J."/>
            <person name="Klee K."/>
            <person name="Lai H."/>
            <person name="Lang C."/>
            <person name="Lin S."/>
            <person name="Macmil S.L."/>
            <person name="Magdelenat G."/>
            <person name="Matthews L."/>
            <person name="McCorrison J."/>
            <person name="Monaghan E.L."/>
            <person name="Mun J.H."/>
            <person name="Najar F.Z."/>
            <person name="Nicholson C."/>
            <person name="Noirot C."/>
            <person name="O'Bleness M."/>
            <person name="Paule C.R."/>
            <person name="Poulain J."/>
            <person name="Prion F."/>
            <person name="Qin B."/>
            <person name="Qu C."/>
            <person name="Retzel E.F."/>
            <person name="Riddle C."/>
            <person name="Sallet E."/>
            <person name="Samain S."/>
            <person name="Samson N."/>
            <person name="Sanders I."/>
            <person name="Saurat O."/>
            <person name="Scarpelli C."/>
            <person name="Schiex T."/>
            <person name="Segurens B."/>
            <person name="Severin A.J."/>
            <person name="Sherrier D.J."/>
            <person name="Shi R."/>
            <person name="Sims S."/>
            <person name="Singer S.R."/>
            <person name="Sinharoy S."/>
            <person name="Sterck L."/>
            <person name="Viollet A."/>
            <person name="Wang B.B."/>
            <person name="Wang K."/>
            <person name="Wang M."/>
            <person name="Wang X."/>
            <person name="Warfsmann J."/>
            <person name="Weissenbach J."/>
            <person name="White D.D."/>
            <person name="White J.D."/>
            <person name="Wiley G.B."/>
            <person name="Wincker P."/>
            <person name="Xing Y."/>
            <person name="Yang L."/>
            <person name="Yao Z."/>
            <person name="Ying F."/>
            <person name="Zhai J."/>
            <person name="Zhou L."/>
            <person name="Zuber A."/>
            <person name="Denarie J."/>
            <person name="Dixon R.A."/>
            <person name="May G.D."/>
            <person name="Schwartz D.C."/>
            <person name="Rogers J."/>
            <person name="Quetier F."/>
            <person name="Town C.D."/>
            <person name="Roe B.A."/>
        </authorList>
    </citation>
    <scope>NUCLEOTIDE SEQUENCE [LARGE SCALE GENOMIC DNA]</scope>
    <source>
        <strain evidence="2">A17</strain>
        <strain evidence="3 4">cv. Jemalong A17</strain>
    </source>
</reference>
<accession>G7KP12</accession>
<feature type="domain" description="COG complex component COG2 C-terminal" evidence="1">
    <location>
        <begin position="20"/>
        <end position="74"/>
    </location>
</feature>
<evidence type="ECO:0000259" key="1">
    <source>
        <dbReference type="Pfam" id="PF12022"/>
    </source>
</evidence>
<evidence type="ECO:0000313" key="4">
    <source>
        <dbReference type="Proteomes" id="UP000002051"/>
    </source>
</evidence>
<name>G7KP12_MEDTR</name>
<dbReference type="HOGENOM" id="CLU_181776_0_0_1"/>
<keyword evidence="4" id="KW-1185">Reference proteome</keyword>
<gene>
    <name evidence="2" type="ordered locus">MTR_6g087290</name>
</gene>
<dbReference type="Proteomes" id="UP000002051">
    <property type="component" value="Chromosome 6"/>
</dbReference>
<evidence type="ECO:0000313" key="2">
    <source>
        <dbReference type="EMBL" id="AES76808.1"/>
    </source>
</evidence>
<reference evidence="3" key="3">
    <citation type="submission" date="2015-04" db="UniProtKB">
        <authorList>
            <consortium name="EnsemblPlants"/>
        </authorList>
    </citation>
    <scope>IDENTIFICATION</scope>
    <source>
        <strain evidence="3">cv. Jemalong A17</strain>
    </source>
</reference>
<dbReference type="STRING" id="3880.G7KP12"/>
<evidence type="ECO:0000313" key="3">
    <source>
        <dbReference type="EnsemblPlants" id="AES76808"/>
    </source>
</evidence>
<reference evidence="2 4" key="2">
    <citation type="journal article" date="2014" name="BMC Genomics">
        <title>An improved genome release (version Mt4.0) for the model legume Medicago truncatula.</title>
        <authorList>
            <person name="Tang H."/>
            <person name="Krishnakumar V."/>
            <person name="Bidwell S."/>
            <person name="Rosen B."/>
            <person name="Chan A."/>
            <person name="Zhou S."/>
            <person name="Gentzbittel L."/>
            <person name="Childs K.L."/>
            <person name="Yandell M."/>
            <person name="Gundlach H."/>
            <person name="Mayer K.F."/>
            <person name="Schwartz D.C."/>
            <person name="Town C.D."/>
        </authorList>
    </citation>
    <scope>GENOME REANNOTATION</scope>
    <source>
        <strain evidence="3 4">cv. Jemalong A17</strain>
    </source>
</reference>
<dbReference type="EMBL" id="CM001222">
    <property type="protein sequence ID" value="AES76808.1"/>
    <property type="molecule type" value="Genomic_DNA"/>
</dbReference>
<dbReference type="Pfam" id="PF12022">
    <property type="entry name" value="COG2_C"/>
    <property type="match status" value="1"/>
</dbReference>
<dbReference type="PaxDb" id="3880-AES76808"/>
<organism evidence="2 4">
    <name type="scientific">Medicago truncatula</name>
    <name type="common">Barrel medic</name>
    <name type="synonym">Medicago tribuloides</name>
    <dbReference type="NCBI Taxonomy" id="3880"/>
    <lineage>
        <taxon>Eukaryota</taxon>
        <taxon>Viridiplantae</taxon>
        <taxon>Streptophyta</taxon>
        <taxon>Embryophyta</taxon>
        <taxon>Tracheophyta</taxon>
        <taxon>Spermatophyta</taxon>
        <taxon>Magnoliopsida</taxon>
        <taxon>eudicotyledons</taxon>
        <taxon>Gunneridae</taxon>
        <taxon>Pentapetalae</taxon>
        <taxon>rosids</taxon>
        <taxon>fabids</taxon>
        <taxon>Fabales</taxon>
        <taxon>Fabaceae</taxon>
        <taxon>Papilionoideae</taxon>
        <taxon>50 kb inversion clade</taxon>
        <taxon>NPAAA clade</taxon>
        <taxon>Hologalegina</taxon>
        <taxon>IRL clade</taxon>
        <taxon>Trifolieae</taxon>
        <taxon>Medicago</taxon>
    </lineage>
</organism>
<dbReference type="eggNOG" id="KOG2307">
    <property type="taxonomic scope" value="Eukaryota"/>
</dbReference>
<sequence>MQGYCTSRSAVLYGSHIFNCLRFQEIAGSLDSVLTTSSLVPVQNLDPNKVNYQDLTLKSSVTLLESLRLCWREENGCVVTCCQDRSLFSTTTWRARK</sequence>
<proteinExistence type="predicted"/>
<protein>
    <submittedName>
        <fullName evidence="2">Oligomeric subunit-like protein, putative</fullName>
    </submittedName>
</protein>
<dbReference type="InterPro" id="IPR024603">
    <property type="entry name" value="COG_complex_COG2_C"/>
</dbReference>